<dbReference type="EMBL" id="KV407465">
    <property type="protein sequence ID" value="KZF19676.1"/>
    <property type="molecule type" value="Genomic_DNA"/>
</dbReference>
<evidence type="ECO:0000313" key="2">
    <source>
        <dbReference type="EMBL" id="KZF19676.1"/>
    </source>
</evidence>
<dbReference type="AlphaFoldDB" id="A0A164ZXV0"/>
<protein>
    <submittedName>
        <fullName evidence="2">Uncharacterized protein</fullName>
    </submittedName>
</protein>
<dbReference type="InParanoid" id="A0A164ZXV0"/>
<accession>A0A164ZXV0</accession>
<dbReference type="RefSeq" id="XP_018185231.1">
    <property type="nucleotide sequence ID" value="XM_018336543.1"/>
</dbReference>
<name>A0A164ZXV0_XYLHT</name>
<evidence type="ECO:0000313" key="3">
    <source>
        <dbReference type="Proteomes" id="UP000076632"/>
    </source>
</evidence>
<dbReference type="GeneID" id="28901680"/>
<proteinExistence type="predicted"/>
<keyword evidence="1" id="KW-0472">Membrane</keyword>
<keyword evidence="3" id="KW-1185">Reference proteome</keyword>
<keyword evidence="1" id="KW-1133">Transmembrane helix</keyword>
<feature type="transmembrane region" description="Helical" evidence="1">
    <location>
        <begin position="41"/>
        <end position="61"/>
    </location>
</feature>
<organism evidence="2 3">
    <name type="scientific">Xylona heveae (strain CBS 132557 / TC161)</name>
    <dbReference type="NCBI Taxonomy" id="1328760"/>
    <lineage>
        <taxon>Eukaryota</taxon>
        <taxon>Fungi</taxon>
        <taxon>Dikarya</taxon>
        <taxon>Ascomycota</taxon>
        <taxon>Pezizomycotina</taxon>
        <taxon>Xylonomycetes</taxon>
        <taxon>Xylonales</taxon>
        <taxon>Xylonaceae</taxon>
        <taxon>Xylona</taxon>
    </lineage>
</organism>
<dbReference type="Proteomes" id="UP000076632">
    <property type="component" value="Unassembled WGS sequence"/>
</dbReference>
<sequence length="86" mass="9669">MFHLMGRHGHVHKAKKSVVDRVHVVLKHFSLWPSWNPGSRFVSSAAFCFVVCFATLVASFFPHSSHTDIIIGTIDIPKHACRTNQS</sequence>
<evidence type="ECO:0000256" key="1">
    <source>
        <dbReference type="SAM" id="Phobius"/>
    </source>
</evidence>
<keyword evidence="1" id="KW-0812">Transmembrane</keyword>
<reference evidence="2 3" key="1">
    <citation type="journal article" date="2016" name="Fungal Biol.">
        <title>The genome of Xylona heveae provides a window into fungal endophytism.</title>
        <authorList>
            <person name="Gazis R."/>
            <person name="Kuo A."/>
            <person name="Riley R."/>
            <person name="LaButti K."/>
            <person name="Lipzen A."/>
            <person name="Lin J."/>
            <person name="Amirebrahimi M."/>
            <person name="Hesse C.N."/>
            <person name="Spatafora J.W."/>
            <person name="Henrissat B."/>
            <person name="Hainaut M."/>
            <person name="Grigoriev I.V."/>
            <person name="Hibbett D.S."/>
        </authorList>
    </citation>
    <scope>NUCLEOTIDE SEQUENCE [LARGE SCALE GENOMIC DNA]</scope>
    <source>
        <strain evidence="2 3">TC161</strain>
    </source>
</reference>
<gene>
    <name evidence="2" type="ORF">L228DRAFT_38475</name>
</gene>